<evidence type="ECO:0000313" key="1">
    <source>
        <dbReference type="EMBL" id="POM66041.1"/>
    </source>
</evidence>
<accession>A0A2P4XKF6</accession>
<dbReference type="EMBL" id="NCKW01009772">
    <property type="protein sequence ID" value="POM66041.1"/>
    <property type="molecule type" value="Genomic_DNA"/>
</dbReference>
<organism evidence="1 2">
    <name type="scientific">Phytophthora palmivora</name>
    <dbReference type="NCBI Taxonomy" id="4796"/>
    <lineage>
        <taxon>Eukaryota</taxon>
        <taxon>Sar</taxon>
        <taxon>Stramenopiles</taxon>
        <taxon>Oomycota</taxon>
        <taxon>Peronosporomycetes</taxon>
        <taxon>Peronosporales</taxon>
        <taxon>Peronosporaceae</taxon>
        <taxon>Phytophthora</taxon>
    </lineage>
</organism>
<reference evidence="1 2" key="1">
    <citation type="journal article" date="2017" name="Genome Biol. Evol.">
        <title>Phytophthora megakarya and P. palmivora, closely related causal agents of cacao black pod rot, underwent increases in genome sizes and gene numbers by different mechanisms.</title>
        <authorList>
            <person name="Ali S.S."/>
            <person name="Shao J."/>
            <person name="Lary D.J."/>
            <person name="Kronmiller B."/>
            <person name="Shen D."/>
            <person name="Strem M.D."/>
            <person name="Amoako-Attah I."/>
            <person name="Akrofi A.Y."/>
            <person name="Begoude B.A."/>
            <person name="Ten Hoopen G.M."/>
            <person name="Coulibaly K."/>
            <person name="Kebe B.I."/>
            <person name="Melnick R.L."/>
            <person name="Guiltinan M.J."/>
            <person name="Tyler B.M."/>
            <person name="Meinhardt L.W."/>
            <person name="Bailey B.A."/>
        </authorList>
    </citation>
    <scope>NUCLEOTIDE SEQUENCE [LARGE SCALE GENOMIC DNA]</scope>
    <source>
        <strain evidence="2">sbr112.9</strain>
    </source>
</reference>
<name>A0A2P4XKF6_9STRA</name>
<sequence length="51" mass="5956">MDAFRRLEWTNGQIVLEAAAERIRLVNEEQDESKMNWVKLSMLCCGLDEGR</sequence>
<gene>
    <name evidence="1" type="ORF">PHPALM_18156</name>
</gene>
<proteinExistence type="predicted"/>
<dbReference type="Proteomes" id="UP000237271">
    <property type="component" value="Unassembled WGS sequence"/>
</dbReference>
<comment type="caution">
    <text evidence="1">The sequence shown here is derived from an EMBL/GenBank/DDBJ whole genome shotgun (WGS) entry which is preliminary data.</text>
</comment>
<evidence type="ECO:0000313" key="2">
    <source>
        <dbReference type="Proteomes" id="UP000237271"/>
    </source>
</evidence>
<keyword evidence="2" id="KW-1185">Reference proteome</keyword>
<dbReference type="AlphaFoldDB" id="A0A2P4XKF6"/>
<protein>
    <submittedName>
        <fullName evidence="1">Uncharacterized protein</fullName>
    </submittedName>
</protein>